<gene>
    <name evidence="3" type="primary">LOC120322784</name>
</gene>
<feature type="transmembrane region" description="Helical" evidence="1">
    <location>
        <begin position="198"/>
        <end position="220"/>
    </location>
</feature>
<proteinExistence type="predicted"/>
<reference evidence="3" key="1">
    <citation type="submission" date="2025-08" db="UniProtKB">
        <authorList>
            <consortium name="RefSeq"/>
        </authorList>
    </citation>
    <scope>IDENTIFICATION</scope>
    <source>
        <tissue evidence="3">Muscle</tissue>
    </source>
</reference>
<name>A0A7R5KBL4_9PASS</name>
<keyword evidence="1" id="KW-0472">Membrane</keyword>
<organism evidence="2 3">
    <name type="scientific">Pipra filicauda</name>
    <name type="common">Wire-tailed manakin</name>
    <dbReference type="NCBI Taxonomy" id="649802"/>
    <lineage>
        <taxon>Eukaryota</taxon>
        <taxon>Metazoa</taxon>
        <taxon>Chordata</taxon>
        <taxon>Craniata</taxon>
        <taxon>Vertebrata</taxon>
        <taxon>Euteleostomi</taxon>
        <taxon>Archelosauria</taxon>
        <taxon>Archosauria</taxon>
        <taxon>Dinosauria</taxon>
        <taxon>Saurischia</taxon>
        <taxon>Theropoda</taxon>
        <taxon>Coelurosauria</taxon>
        <taxon>Aves</taxon>
        <taxon>Neognathae</taxon>
        <taxon>Neoaves</taxon>
        <taxon>Telluraves</taxon>
        <taxon>Australaves</taxon>
        <taxon>Passeriformes</taxon>
        <taxon>Pipridae</taxon>
        <taxon>Pipra</taxon>
    </lineage>
</organism>
<protein>
    <submittedName>
        <fullName evidence="3">Uncharacterized protein LOC120322784 isoform X1</fullName>
    </submittedName>
</protein>
<keyword evidence="1" id="KW-1133">Transmembrane helix</keyword>
<accession>A0A7R5KBL4</accession>
<evidence type="ECO:0000313" key="3">
    <source>
        <dbReference type="RefSeq" id="XP_039234963.1"/>
    </source>
</evidence>
<dbReference type="AlphaFoldDB" id="A0A7R5KBL4"/>
<dbReference type="Proteomes" id="UP000504627">
    <property type="component" value="Unplaced"/>
</dbReference>
<dbReference type="RefSeq" id="XP_039234963.1">
    <property type="nucleotide sequence ID" value="XM_039379029.1"/>
</dbReference>
<evidence type="ECO:0000256" key="1">
    <source>
        <dbReference type="SAM" id="Phobius"/>
    </source>
</evidence>
<evidence type="ECO:0000313" key="2">
    <source>
        <dbReference type="Proteomes" id="UP000504627"/>
    </source>
</evidence>
<keyword evidence="2" id="KW-1185">Reference proteome</keyword>
<sequence>MSYISYLKKRNNKEAAVGTERPGVGGIQLDMHGSLANLPPASLPRGIYSTSRPISLLLPSCSLPGGPSPVPLHHPLVPLHLWPWYIRFPIAVWQRMTDVAGRDLPPTMPATGTSWQHGWKRQLLRFYFRFQLGLQLFMVSGNSSVSLSLQMAAPAAAVAAPAVIPAPSVVAVRGRSCGVVPGGSGGGGGSGSLDPSCLVFFFFSWISAPFIFFELSFMLVC</sequence>
<dbReference type="GeneID" id="120322784"/>
<dbReference type="InParanoid" id="A0A7R5KBL4"/>
<keyword evidence="1" id="KW-0812">Transmembrane</keyword>